<dbReference type="Proteomes" id="UP001500840">
    <property type="component" value="Unassembled WGS sequence"/>
</dbReference>
<feature type="compositionally biased region" description="Basic and acidic residues" evidence="1">
    <location>
        <begin position="183"/>
        <end position="192"/>
    </location>
</feature>
<proteinExistence type="predicted"/>
<feature type="signal peptide" evidence="2">
    <location>
        <begin position="1"/>
        <end position="24"/>
    </location>
</feature>
<feature type="region of interest" description="Disordered" evidence="1">
    <location>
        <begin position="175"/>
        <end position="194"/>
    </location>
</feature>
<protein>
    <submittedName>
        <fullName evidence="3">Uncharacterized protein</fullName>
    </submittedName>
</protein>
<keyword evidence="2" id="KW-0732">Signal</keyword>
<evidence type="ECO:0000256" key="1">
    <source>
        <dbReference type="SAM" id="MobiDB-lite"/>
    </source>
</evidence>
<organism evidence="3 4">
    <name type="scientific">Novipirellula rosea</name>
    <dbReference type="NCBI Taxonomy" id="1031540"/>
    <lineage>
        <taxon>Bacteria</taxon>
        <taxon>Pseudomonadati</taxon>
        <taxon>Planctomycetota</taxon>
        <taxon>Planctomycetia</taxon>
        <taxon>Pirellulales</taxon>
        <taxon>Pirellulaceae</taxon>
        <taxon>Novipirellula</taxon>
    </lineage>
</organism>
<evidence type="ECO:0000313" key="3">
    <source>
        <dbReference type="EMBL" id="GAA4453686.1"/>
    </source>
</evidence>
<feature type="chain" id="PRO_5046965839" evidence="2">
    <location>
        <begin position="25"/>
        <end position="370"/>
    </location>
</feature>
<gene>
    <name evidence="3" type="ORF">GCM10023156_24980</name>
</gene>
<reference evidence="4" key="1">
    <citation type="journal article" date="2019" name="Int. J. Syst. Evol. Microbiol.">
        <title>The Global Catalogue of Microorganisms (GCM) 10K type strain sequencing project: providing services to taxonomists for standard genome sequencing and annotation.</title>
        <authorList>
            <consortium name="The Broad Institute Genomics Platform"/>
            <consortium name="The Broad Institute Genome Sequencing Center for Infectious Disease"/>
            <person name="Wu L."/>
            <person name="Ma J."/>
        </authorList>
    </citation>
    <scope>NUCLEOTIDE SEQUENCE [LARGE SCALE GENOMIC DNA]</scope>
    <source>
        <strain evidence="4">JCM 17759</strain>
    </source>
</reference>
<sequence>MSKKRMLLASLIAASYCAMPVANADEHASRFYEDDAWYDVSEWFDGNDYNPTDEAIGRWDNETFEYADNLSSTDQDNDDINDRETNYGDYGYANDTNRSNTSSESNASSDDRWFYDYYDDGSSQQSNQDGMTWFSLYQDTDDDGVYDSYTRYRDTDNDGIYDAFTYYSFDSAGDQNQQAKSEAQSKQKDLSSKTEQVAGEIDRIKTVDVRGRDHIVAFVKNNDGKATVVDLGVKQESNSLSQGDKLTASGHRMKVGDKSILIATKAKTKSSDLTIDRNGRKYTGNVASTREVTVQGQKHLLAKVKTDNGKSMMVDLGPKDQLSKSPRQGDKVTVQGVPVKVNDRIVLMARTLGEGENQSEIKRKQAKSKS</sequence>
<keyword evidence="4" id="KW-1185">Reference proteome</keyword>
<dbReference type="EMBL" id="BAABGA010000031">
    <property type="protein sequence ID" value="GAA4453686.1"/>
    <property type="molecule type" value="Genomic_DNA"/>
</dbReference>
<accession>A0ABP8MS18</accession>
<feature type="compositionally biased region" description="Low complexity" evidence="1">
    <location>
        <begin position="94"/>
        <end position="108"/>
    </location>
</feature>
<name>A0ABP8MS18_9BACT</name>
<evidence type="ECO:0000256" key="2">
    <source>
        <dbReference type="SAM" id="SignalP"/>
    </source>
</evidence>
<evidence type="ECO:0000313" key="4">
    <source>
        <dbReference type="Proteomes" id="UP001500840"/>
    </source>
</evidence>
<dbReference type="RefSeq" id="WP_345322454.1">
    <property type="nucleotide sequence ID" value="NZ_BAABGA010000031.1"/>
</dbReference>
<feature type="region of interest" description="Disordered" evidence="1">
    <location>
        <begin position="69"/>
        <end position="108"/>
    </location>
</feature>
<comment type="caution">
    <text evidence="3">The sequence shown here is derived from an EMBL/GenBank/DDBJ whole genome shotgun (WGS) entry which is preliminary data.</text>
</comment>